<dbReference type="STRING" id="872970.SAMN04488134_102168"/>
<gene>
    <name evidence="7" type="ORF">SAMN04488134_102168</name>
</gene>
<dbReference type="PIRSF" id="PIRSF015592">
    <property type="entry name" value="Prld-crbxl_pptds"/>
    <property type="match status" value="1"/>
</dbReference>
<dbReference type="Gene3D" id="3.40.630.20">
    <property type="entry name" value="Peptidase C15, pyroglutamyl peptidase I-like"/>
    <property type="match status" value="1"/>
</dbReference>
<dbReference type="InterPro" id="IPR016125">
    <property type="entry name" value="Peptidase_C15-like"/>
</dbReference>
<keyword evidence="5" id="KW-0788">Thiol protease</keyword>
<dbReference type="RefSeq" id="WP_091495344.1">
    <property type="nucleotide sequence ID" value="NZ_FODJ01000002.1"/>
</dbReference>
<evidence type="ECO:0000256" key="6">
    <source>
        <dbReference type="PROSITE-ProRule" id="PRU10077"/>
    </source>
</evidence>
<dbReference type="EMBL" id="FODJ01000002">
    <property type="protein sequence ID" value="SEN87723.1"/>
    <property type="molecule type" value="Genomic_DNA"/>
</dbReference>
<sequence>MKILLTGFEPFLELKSNPTEVIVKRLNGAHINDKQVIGQVLPVDFARTGDVLIEAIKLYQPDVVLSLGLAFGRTCMTPERIAINCIDGEKDNAGNAYQDKRIITDGADGYFSTLPIRRFVEALGKANLPAKISNTAGTYLCNLTMYHALHYAKVKHLDYRSGFVHIPASHQLAIEKPTIASWSLADLQAGVELMIDQLAEQ</sequence>
<protein>
    <recommendedName>
        <fullName evidence="6">Pyroglutamyl-peptidase I</fullName>
        <ecNumber evidence="6">3.4.19.3</ecNumber>
    </recommendedName>
</protein>
<keyword evidence="4" id="KW-0378">Hydrolase</keyword>
<proteinExistence type="inferred from homology"/>
<keyword evidence="2" id="KW-0963">Cytoplasm</keyword>
<dbReference type="Proteomes" id="UP000199300">
    <property type="component" value="Unassembled WGS sequence"/>
</dbReference>
<evidence type="ECO:0000313" key="7">
    <source>
        <dbReference type="EMBL" id="SEN87723.1"/>
    </source>
</evidence>
<dbReference type="EC" id="3.4.19.3" evidence="6"/>
<dbReference type="OrthoDB" id="9779738at2"/>
<dbReference type="Pfam" id="PF01470">
    <property type="entry name" value="Peptidase_C15"/>
    <property type="match status" value="1"/>
</dbReference>
<evidence type="ECO:0000256" key="2">
    <source>
        <dbReference type="ARBA" id="ARBA00022490"/>
    </source>
</evidence>
<dbReference type="PRINTS" id="PR00706">
    <property type="entry name" value="PYROGLUPTASE"/>
</dbReference>
<dbReference type="PANTHER" id="PTHR23402:SF1">
    <property type="entry name" value="PYROGLUTAMYL-PEPTIDASE I"/>
    <property type="match status" value="1"/>
</dbReference>
<dbReference type="InterPro" id="IPR033694">
    <property type="entry name" value="PGPEP1_Cys_AS"/>
</dbReference>
<dbReference type="PANTHER" id="PTHR23402">
    <property type="entry name" value="PROTEASE FAMILY C15 PYROGLUTAMYL-PEPTIDASE I-RELATED"/>
    <property type="match status" value="1"/>
</dbReference>
<dbReference type="AlphaFoldDB" id="A0A1H8K453"/>
<dbReference type="InterPro" id="IPR036440">
    <property type="entry name" value="Peptidase_C15-like_sf"/>
</dbReference>
<dbReference type="GO" id="GO:0005829">
    <property type="term" value="C:cytosol"/>
    <property type="evidence" value="ECO:0007669"/>
    <property type="project" value="InterPro"/>
</dbReference>
<organism evidence="7 8">
    <name type="scientific">Amphibacillus marinus</name>
    <dbReference type="NCBI Taxonomy" id="872970"/>
    <lineage>
        <taxon>Bacteria</taxon>
        <taxon>Bacillati</taxon>
        <taxon>Bacillota</taxon>
        <taxon>Bacilli</taxon>
        <taxon>Bacillales</taxon>
        <taxon>Bacillaceae</taxon>
        <taxon>Amphibacillus</taxon>
    </lineage>
</organism>
<keyword evidence="3" id="KW-0645">Protease</keyword>
<dbReference type="PROSITE" id="PS01334">
    <property type="entry name" value="PYRASE_CYS"/>
    <property type="match status" value="1"/>
</dbReference>
<dbReference type="GO" id="GO:0016920">
    <property type="term" value="F:pyroglutamyl-peptidase activity"/>
    <property type="evidence" value="ECO:0007669"/>
    <property type="project" value="UniProtKB-EC"/>
</dbReference>
<dbReference type="GO" id="GO:0006508">
    <property type="term" value="P:proteolysis"/>
    <property type="evidence" value="ECO:0007669"/>
    <property type="project" value="UniProtKB-KW"/>
</dbReference>
<dbReference type="InterPro" id="IPR000816">
    <property type="entry name" value="Peptidase_C15"/>
</dbReference>
<comment type="similarity">
    <text evidence="1">Belongs to the peptidase C15 family.</text>
</comment>
<dbReference type="SUPFAM" id="SSF53182">
    <property type="entry name" value="Pyrrolidone carboxyl peptidase (pyroglutamate aminopeptidase)"/>
    <property type="match status" value="1"/>
</dbReference>
<accession>A0A1H8K453</accession>
<evidence type="ECO:0000256" key="4">
    <source>
        <dbReference type="ARBA" id="ARBA00022801"/>
    </source>
</evidence>
<evidence type="ECO:0000256" key="3">
    <source>
        <dbReference type="ARBA" id="ARBA00022670"/>
    </source>
</evidence>
<evidence type="ECO:0000256" key="1">
    <source>
        <dbReference type="ARBA" id="ARBA00006641"/>
    </source>
</evidence>
<comment type="catalytic activity">
    <reaction evidence="6">
        <text>Release of an N-terminal pyroglutamyl group from a polypeptide, the second amino acid generally not being Pro.</text>
        <dbReference type="EC" id="3.4.19.3"/>
    </reaction>
</comment>
<evidence type="ECO:0000313" key="8">
    <source>
        <dbReference type="Proteomes" id="UP000199300"/>
    </source>
</evidence>
<keyword evidence="8" id="KW-1185">Reference proteome</keyword>
<name>A0A1H8K453_9BACI</name>
<dbReference type="CDD" id="cd00501">
    <property type="entry name" value="Peptidase_C15"/>
    <property type="match status" value="1"/>
</dbReference>
<reference evidence="7 8" key="1">
    <citation type="submission" date="2016-10" db="EMBL/GenBank/DDBJ databases">
        <authorList>
            <person name="de Groot N.N."/>
        </authorList>
    </citation>
    <scope>NUCLEOTIDE SEQUENCE [LARGE SCALE GENOMIC DNA]</scope>
    <source>
        <strain evidence="7 8">CGMCC 1.10434</strain>
    </source>
</reference>
<feature type="active site" evidence="6">
    <location>
        <position position="141"/>
    </location>
</feature>
<dbReference type="NCBIfam" id="NF009676">
    <property type="entry name" value="PRK13197.1"/>
    <property type="match status" value="1"/>
</dbReference>
<evidence type="ECO:0000256" key="5">
    <source>
        <dbReference type="ARBA" id="ARBA00022807"/>
    </source>
</evidence>